<feature type="transmembrane region" description="Helical" evidence="7">
    <location>
        <begin position="235"/>
        <end position="257"/>
    </location>
</feature>
<sequence>MKALNALKSSIISIAIVLIILIIITPLQPPLLDFLLMLNLSLSLVILLITTNITTALQFSIFPALLLITTLFRLSLEIQATRLILSNGGNAGEVIKTFGSFVIPNGNIVIGLIIFLIIVVAQFIVITKGAERVAEVAARFTLDAMPGKQMAIDADLNSGLITEEEAKKRRNDVQRAADFYGSMDGASKFVKGDAILAIVIMIINIAGGIISGVMNGGDMSTIMSTYTIATVGEGLMAQIPALLISTATGIIVTRAASEDNMSVEVSKQLFSQPLVLRTAGIVLILMTLIKGFPKLVLIVLGVLFIVLSFLVDRKQKKKTRPSQQAVQKLNAANSELERLKNPENVYSMLEVETIEMEFGYSLIPLVEESQGGTFVDKVVLFRRQFALETGVVIPSVRMRDNIQLPNNRYVIKIKGEKVAEGTVLVGSLLIMNPLGDDFLIDGIDTIEPAFGLKARWIPKEKREEAEMDGYTVVEPASVMMTHLAEVIRRHAEELIGRREINNMLDVAKKHNQALVDEVIPAKISVGELQKILQNLLHEDIPIRDIVTILETIADYAPKIKDTDVLTEFVRQRLKRTITHKIAPDGELKVLTIDPNLENKITSSVRSTEHGTYLAIDPDTAQKIIDNLSEQVNKFNQAGLTPVVLVSPAVRMYFKRLTEQALPDLCVVSYNEIENDVKVMALGAVAA</sequence>
<dbReference type="Pfam" id="PF00771">
    <property type="entry name" value="FHIPEP"/>
    <property type="match status" value="1"/>
</dbReference>
<dbReference type="Gene3D" id="3.40.50.12790">
    <property type="entry name" value="FHIPEP family, domain 4"/>
    <property type="match status" value="1"/>
</dbReference>
<keyword evidence="7" id="KW-1006">Bacterial flagellum protein export</keyword>
<keyword evidence="8" id="KW-0969">Cilium</keyword>
<evidence type="ECO:0000256" key="7">
    <source>
        <dbReference type="RuleBase" id="RU364093"/>
    </source>
</evidence>
<dbReference type="EMBL" id="LM995447">
    <property type="protein sequence ID" value="CDZ23513.1"/>
    <property type="molecule type" value="Genomic_DNA"/>
</dbReference>
<evidence type="ECO:0000256" key="3">
    <source>
        <dbReference type="ARBA" id="ARBA00022475"/>
    </source>
</evidence>
<keyword evidence="8" id="KW-0966">Cell projection</keyword>
<dbReference type="InterPro" id="IPR042194">
    <property type="entry name" value="FHIPEP_1"/>
</dbReference>
<dbReference type="InterPro" id="IPR006301">
    <property type="entry name" value="FlhA"/>
</dbReference>
<dbReference type="InterPro" id="IPR025505">
    <property type="entry name" value="FHIPEP_CS"/>
</dbReference>
<evidence type="ECO:0000256" key="2">
    <source>
        <dbReference type="ARBA" id="ARBA00008835"/>
    </source>
</evidence>
<comment type="subcellular location">
    <subcellularLocation>
        <location evidence="1 7">Cell membrane</location>
        <topology evidence="1 7">Multi-pass membrane protein</topology>
    </subcellularLocation>
</comment>
<dbReference type="PRINTS" id="PR00949">
    <property type="entry name" value="TYPE3IMAPROT"/>
</dbReference>
<keyword evidence="4 7" id="KW-0812">Transmembrane</keyword>
<evidence type="ECO:0000256" key="6">
    <source>
        <dbReference type="ARBA" id="ARBA00023136"/>
    </source>
</evidence>
<comment type="function">
    <text evidence="7">Required for formation of the rod structure of the flagellar apparatus. Together with FliI and FliH, may constitute the export apparatus of flagellin.</text>
</comment>
<keyword evidence="7" id="KW-1005">Bacterial flagellum biogenesis</keyword>
<organism evidence="8 9">
    <name type="scientific">[Clostridium] cellulosi</name>
    <dbReference type="NCBI Taxonomy" id="29343"/>
    <lineage>
        <taxon>Bacteria</taxon>
        <taxon>Bacillati</taxon>
        <taxon>Bacillota</taxon>
        <taxon>Clostridia</taxon>
        <taxon>Eubacteriales</taxon>
        <taxon>Oscillospiraceae</taxon>
        <taxon>Oscillospiraceae incertae sedis</taxon>
    </lineage>
</organism>
<dbReference type="AlphaFoldDB" id="A0A078KM37"/>
<dbReference type="GO" id="GO:0009306">
    <property type="term" value="P:protein secretion"/>
    <property type="evidence" value="ECO:0007669"/>
    <property type="project" value="InterPro"/>
</dbReference>
<dbReference type="KEGG" id="ccel:CCDG5_0374"/>
<comment type="similarity">
    <text evidence="2 7">Belongs to the FHIPEP (flagella/HR/invasion proteins export pore) family.</text>
</comment>
<evidence type="ECO:0000313" key="9">
    <source>
        <dbReference type="Proteomes" id="UP000032431"/>
    </source>
</evidence>
<feature type="transmembrane region" description="Helical" evidence="7">
    <location>
        <begin position="295"/>
        <end position="311"/>
    </location>
</feature>
<name>A0A078KM37_9FIRM</name>
<dbReference type="PANTHER" id="PTHR30161:SF1">
    <property type="entry name" value="FLAGELLAR BIOSYNTHESIS PROTEIN FLHA-RELATED"/>
    <property type="match status" value="1"/>
</dbReference>
<dbReference type="STRING" id="29343.CCDG5_0374"/>
<evidence type="ECO:0000256" key="5">
    <source>
        <dbReference type="ARBA" id="ARBA00022989"/>
    </source>
</evidence>
<dbReference type="Gene3D" id="3.40.30.60">
    <property type="entry name" value="FHIPEP family, domain 1"/>
    <property type="match status" value="1"/>
</dbReference>
<keyword evidence="7" id="KW-0813">Transport</keyword>
<dbReference type="PANTHER" id="PTHR30161">
    <property type="entry name" value="FLAGELLAR EXPORT PROTEIN, MEMBRANE FLHA SUBUNIT-RELATED"/>
    <property type="match status" value="1"/>
</dbReference>
<dbReference type="PROSITE" id="PS00994">
    <property type="entry name" value="FHIPEP"/>
    <property type="match status" value="1"/>
</dbReference>
<accession>A0A078KM37</accession>
<keyword evidence="9" id="KW-1185">Reference proteome</keyword>
<dbReference type="GO" id="GO:0005886">
    <property type="term" value="C:plasma membrane"/>
    <property type="evidence" value="ECO:0007669"/>
    <property type="project" value="UniProtKB-SubCell"/>
</dbReference>
<dbReference type="InterPro" id="IPR001712">
    <property type="entry name" value="T3SS_FHIPEP"/>
</dbReference>
<gene>
    <name evidence="7 8" type="primary">flhA</name>
    <name evidence="8" type="ORF">CCDG5_0374</name>
</gene>
<keyword evidence="7" id="KW-0653">Protein transport</keyword>
<dbReference type="Proteomes" id="UP000032431">
    <property type="component" value="Chromosome I"/>
</dbReference>
<evidence type="ECO:0000256" key="4">
    <source>
        <dbReference type="ARBA" id="ARBA00022692"/>
    </source>
</evidence>
<dbReference type="PATRIC" id="fig|29343.3.peg.390"/>
<dbReference type="PIRSF" id="PIRSF005419">
    <property type="entry name" value="FlhA"/>
    <property type="match status" value="1"/>
</dbReference>
<feature type="transmembrane region" description="Helical" evidence="7">
    <location>
        <begin position="108"/>
        <end position="126"/>
    </location>
</feature>
<dbReference type="InterPro" id="IPR042193">
    <property type="entry name" value="FHIPEP_3"/>
</dbReference>
<evidence type="ECO:0000313" key="8">
    <source>
        <dbReference type="EMBL" id="CDZ23513.1"/>
    </source>
</evidence>
<keyword evidence="5 7" id="KW-1133">Transmembrane helix</keyword>
<proteinExistence type="inferred from homology"/>
<dbReference type="GO" id="GO:0044780">
    <property type="term" value="P:bacterial-type flagellum assembly"/>
    <property type="evidence" value="ECO:0007669"/>
    <property type="project" value="InterPro"/>
</dbReference>
<dbReference type="HOGENOM" id="CLU_015346_3_0_9"/>
<dbReference type="InterPro" id="IPR042196">
    <property type="entry name" value="FHIPEP_4"/>
</dbReference>
<comment type="caution">
    <text evidence="7">Lacks conserved residue(s) required for the propagation of feature annotation.</text>
</comment>
<keyword evidence="3 7" id="KW-1003">Cell membrane</keyword>
<keyword evidence="8" id="KW-0282">Flagellum</keyword>
<dbReference type="NCBIfam" id="TIGR01398">
    <property type="entry name" value="FlhA"/>
    <property type="match status" value="1"/>
</dbReference>
<feature type="transmembrane region" description="Helical" evidence="7">
    <location>
        <begin position="194"/>
        <end position="215"/>
    </location>
</feature>
<evidence type="ECO:0000256" key="1">
    <source>
        <dbReference type="ARBA" id="ARBA00004651"/>
    </source>
</evidence>
<reference evidence="9" key="1">
    <citation type="submission" date="2014-07" db="EMBL/GenBank/DDBJ databases">
        <authorList>
            <person name="Wibberg D."/>
        </authorList>
    </citation>
    <scope>NUCLEOTIDE SEQUENCE [LARGE SCALE GENOMIC DNA]</scope>
    <source>
        <strain evidence="9">DG5</strain>
    </source>
</reference>
<feature type="transmembrane region" description="Helical" evidence="7">
    <location>
        <begin position="7"/>
        <end position="25"/>
    </location>
</feature>
<protein>
    <recommendedName>
        <fullName evidence="7">Flagellar biosynthesis protein FlhA</fullName>
    </recommendedName>
</protein>
<dbReference type="Gene3D" id="1.10.8.540">
    <property type="entry name" value="FHIPEP family, domain 3"/>
    <property type="match status" value="1"/>
</dbReference>
<dbReference type="OrthoDB" id="9759185at2"/>
<keyword evidence="6 7" id="KW-0472">Membrane</keyword>